<reference evidence="1" key="1">
    <citation type="journal article" date="2017" name="Nature">
        <title>The sunflower genome provides insights into oil metabolism, flowering and Asterid evolution.</title>
        <authorList>
            <person name="Badouin H."/>
            <person name="Gouzy J."/>
            <person name="Grassa C.J."/>
            <person name="Murat F."/>
            <person name="Staton S.E."/>
            <person name="Cottret L."/>
            <person name="Lelandais-Briere C."/>
            <person name="Owens G.L."/>
            <person name="Carrere S."/>
            <person name="Mayjonade B."/>
            <person name="Legrand L."/>
            <person name="Gill N."/>
            <person name="Kane N.C."/>
            <person name="Bowers J.E."/>
            <person name="Hubner S."/>
            <person name="Bellec A."/>
            <person name="Berard A."/>
            <person name="Berges H."/>
            <person name="Blanchet N."/>
            <person name="Boniface M.C."/>
            <person name="Brunel D."/>
            <person name="Catrice O."/>
            <person name="Chaidir N."/>
            <person name="Claudel C."/>
            <person name="Donnadieu C."/>
            <person name="Faraut T."/>
            <person name="Fievet G."/>
            <person name="Helmstetter N."/>
            <person name="King M."/>
            <person name="Knapp S.J."/>
            <person name="Lai Z."/>
            <person name="Le Paslier M.C."/>
            <person name="Lippi Y."/>
            <person name="Lorenzon L."/>
            <person name="Mandel J.R."/>
            <person name="Marage G."/>
            <person name="Marchand G."/>
            <person name="Marquand E."/>
            <person name="Bret-Mestries E."/>
            <person name="Morien E."/>
            <person name="Nambeesan S."/>
            <person name="Nguyen T."/>
            <person name="Pegot-Espagnet P."/>
            <person name="Pouilly N."/>
            <person name="Raftis F."/>
            <person name="Sallet E."/>
            <person name="Schiex T."/>
            <person name="Thomas J."/>
            <person name="Vandecasteele C."/>
            <person name="Vares D."/>
            <person name="Vear F."/>
            <person name="Vautrin S."/>
            <person name="Crespi M."/>
            <person name="Mangin B."/>
            <person name="Burke J.M."/>
            <person name="Salse J."/>
            <person name="Munos S."/>
            <person name="Vincourt P."/>
            <person name="Rieseberg L.H."/>
            <person name="Langlade N.B."/>
        </authorList>
    </citation>
    <scope>NUCLEOTIDE SEQUENCE</scope>
    <source>
        <tissue evidence="1">Leaves</tissue>
    </source>
</reference>
<name>A0A9K3EMQ0_HELAN</name>
<evidence type="ECO:0000313" key="2">
    <source>
        <dbReference type="Proteomes" id="UP000215914"/>
    </source>
</evidence>
<accession>A0A9K3EMQ0</accession>
<dbReference type="AlphaFoldDB" id="A0A9K3EMQ0"/>
<comment type="caution">
    <text evidence="1">The sequence shown here is derived from an EMBL/GenBank/DDBJ whole genome shotgun (WGS) entry which is preliminary data.</text>
</comment>
<evidence type="ECO:0000313" key="1">
    <source>
        <dbReference type="EMBL" id="KAF5775823.1"/>
    </source>
</evidence>
<reference evidence="1" key="2">
    <citation type="submission" date="2020-06" db="EMBL/GenBank/DDBJ databases">
        <title>Helianthus annuus Genome sequencing and assembly Release 2.</title>
        <authorList>
            <person name="Gouzy J."/>
            <person name="Langlade N."/>
            <person name="Munos S."/>
        </authorList>
    </citation>
    <scope>NUCLEOTIDE SEQUENCE</scope>
    <source>
        <tissue evidence="1">Leaves</tissue>
    </source>
</reference>
<gene>
    <name evidence="1" type="ORF">HanXRQr2_Chr13g0616351</name>
</gene>
<keyword evidence="2" id="KW-1185">Reference proteome</keyword>
<dbReference type="Gramene" id="mRNA:HanXRQr2_Chr13g0616351">
    <property type="protein sequence ID" value="mRNA:HanXRQr2_Chr13g0616351"/>
    <property type="gene ID" value="HanXRQr2_Chr13g0616351"/>
</dbReference>
<protein>
    <submittedName>
        <fullName evidence="1">Uncharacterized protein</fullName>
    </submittedName>
</protein>
<organism evidence="1 2">
    <name type="scientific">Helianthus annuus</name>
    <name type="common">Common sunflower</name>
    <dbReference type="NCBI Taxonomy" id="4232"/>
    <lineage>
        <taxon>Eukaryota</taxon>
        <taxon>Viridiplantae</taxon>
        <taxon>Streptophyta</taxon>
        <taxon>Embryophyta</taxon>
        <taxon>Tracheophyta</taxon>
        <taxon>Spermatophyta</taxon>
        <taxon>Magnoliopsida</taxon>
        <taxon>eudicotyledons</taxon>
        <taxon>Gunneridae</taxon>
        <taxon>Pentapetalae</taxon>
        <taxon>asterids</taxon>
        <taxon>campanulids</taxon>
        <taxon>Asterales</taxon>
        <taxon>Asteraceae</taxon>
        <taxon>Asteroideae</taxon>
        <taxon>Heliantheae alliance</taxon>
        <taxon>Heliantheae</taxon>
        <taxon>Helianthus</taxon>
    </lineage>
</organism>
<dbReference type="Proteomes" id="UP000215914">
    <property type="component" value="Unassembled WGS sequence"/>
</dbReference>
<sequence>MLEHSQLNERLWQCNLQENGVNLGHMTTKSANNNQSINDISDLFMIARWIHYSKMLFKLIFTACVVQVKKLKKEENLSRFLQINKTDPRYIIIAGKGTTSTVLTWFSYMLQNKSATEIKETTKTRNNLTNVVKLANGVSEESLKVKMMQHLHADFNGTIKTIMQFQWWKQYHQMSIYMLCGVVMLSVGYEVKKGDSVPYQPLE</sequence>
<dbReference type="EMBL" id="MNCJ02000328">
    <property type="protein sequence ID" value="KAF5775823.1"/>
    <property type="molecule type" value="Genomic_DNA"/>
</dbReference>
<proteinExistence type="predicted"/>